<dbReference type="GO" id="GO:0051014">
    <property type="term" value="P:actin filament severing"/>
    <property type="evidence" value="ECO:0007669"/>
    <property type="project" value="TreeGrafter"/>
</dbReference>
<dbReference type="Proteomes" id="UP000887572">
    <property type="component" value="Unplaced"/>
</dbReference>
<dbReference type="GO" id="GO:0051015">
    <property type="term" value="F:actin filament binding"/>
    <property type="evidence" value="ECO:0007669"/>
    <property type="project" value="InterPro"/>
</dbReference>
<dbReference type="CDD" id="cd11290">
    <property type="entry name" value="gelsolin_S1_like"/>
    <property type="match status" value="1"/>
</dbReference>
<dbReference type="GO" id="GO:0008154">
    <property type="term" value="P:actin polymerization or depolymerization"/>
    <property type="evidence" value="ECO:0007669"/>
    <property type="project" value="TreeGrafter"/>
</dbReference>
<dbReference type="FunFam" id="3.40.20.10:FF:000002">
    <property type="entry name" value="Gelsolin"/>
    <property type="match status" value="1"/>
</dbReference>
<evidence type="ECO:0000256" key="2">
    <source>
        <dbReference type="ARBA" id="ARBA00022467"/>
    </source>
</evidence>
<dbReference type="CDD" id="cd11292">
    <property type="entry name" value="gelsolin_S3_like"/>
    <property type="match status" value="1"/>
</dbReference>
<dbReference type="CDD" id="cd11291">
    <property type="entry name" value="gelsolin_S6_like"/>
    <property type="match status" value="1"/>
</dbReference>
<dbReference type="PANTHER" id="PTHR11977">
    <property type="entry name" value="VILLIN"/>
    <property type="match status" value="1"/>
</dbReference>
<dbReference type="SMART" id="SM00262">
    <property type="entry name" value="GEL"/>
    <property type="match status" value="4"/>
</dbReference>
<dbReference type="PRINTS" id="PR00597">
    <property type="entry name" value="GELSOLIN"/>
</dbReference>
<accession>A0A914GZS4</accession>
<feature type="domain" description="Gelsolin-like" evidence="5">
    <location>
        <begin position="347"/>
        <end position="420"/>
    </location>
</feature>
<proteinExistence type="inferred from homology"/>
<dbReference type="AlphaFoldDB" id="A0A914GZS4"/>
<dbReference type="Gene3D" id="3.40.20.10">
    <property type="entry name" value="Severin"/>
    <property type="match status" value="4"/>
</dbReference>
<dbReference type="CDD" id="cd11289">
    <property type="entry name" value="gelsolin_S2_like"/>
    <property type="match status" value="1"/>
</dbReference>
<dbReference type="InterPro" id="IPR007123">
    <property type="entry name" value="Gelsolin-like_dom"/>
</dbReference>
<protein>
    <submittedName>
        <fullName evidence="7">Gelsolin-like domain-containing protein</fullName>
    </submittedName>
</protein>
<dbReference type="FunFam" id="3.40.20.10:FF:000005">
    <property type="entry name" value="Gelsolin"/>
    <property type="match status" value="1"/>
</dbReference>
<dbReference type="GO" id="GO:0005546">
    <property type="term" value="F:phosphatidylinositol-4,5-bisphosphate binding"/>
    <property type="evidence" value="ECO:0007669"/>
    <property type="project" value="TreeGrafter"/>
</dbReference>
<evidence type="ECO:0000256" key="4">
    <source>
        <dbReference type="ARBA" id="ARBA00023203"/>
    </source>
</evidence>
<dbReference type="SUPFAM" id="SSF55753">
    <property type="entry name" value="Actin depolymerizing proteins"/>
    <property type="match status" value="4"/>
</dbReference>
<organism evidence="6 7">
    <name type="scientific">Globodera rostochiensis</name>
    <name type="common">Golden nematode worm</name>
    <name type="synonym">Heterodera rostochiensis</name>
    <dbReference type="NCBI Taxonomy" id="31243"/>
    <lineage>
        <taxon>Eukaryota</taxon>
        <taxon>Metazoa</taxon>
        <taxon>Ecdysozoa</taxon>
        <taxon>Nematoda</taxon>
        <taxon>Chromadorea</taxon>
        <taxon>Rhabditida</taxon>
        <taxon>Tylenchina</taxon>
        <taxon>Tylenchomorpha</taxon>
        <taxon>Tylenchoidea</taxon>
        <taxon>Heteroderidae</taxon>
        <taxon>Heteroderinae</taxon>
        <taxon>Globodera</taxon>
    </lineage>
</organism>
<dbReference type="PANTHER" id="PTHR11977:SF123">
    <property type="entry name" value="GELSOLIN"/>
    <property type="match status" value="1"/>
</dbReference>
<evidence type="ECO:0000259" key="5">
    <source>
        <dbReference type="Pfam" id="PF00626"/>
    </source>
</evidence>
<dbReference type="Pfam" id="PF00626">
    <property type="entry name" value="Gelsolin"/>
    <property type="match status" value="4"/>
</dbReference>
<reference evidence="7" key="1">
    <citation type="submission" date="2022-11" db="UniProtKB">
        <authorList>
            <consortium name="WormBaseParasite"/>
        </authorList>
    </citation>
    <scope>IDENTIFICATION</scope>
</reference>
<keyword evidence="6" id="KW-1185">Reference proteome</keyword>
<keyword evidence="3" id="KW-0677">Repeat</keyword>
<dbReference type="InterPro" id="IPR029006">
    <property type="entry name" value="ADF-H/Gelsolin-like_dom_sf"/>
</dbReference>
<feature type="domain" description="Gelsolin-like" evidence="5">
    <location>
        <begin position="28"/>
        <end position="105"/>
    </location>
</feature>
<dbReference type="WBParaSite" id="Gr19_v10_g12617.t1">
    <property type="protein sequence ID" value="Gr19_v10_g12617.t1"/>
    <property type="gene ID" value="Gr19_v10_g12617"/>
</dbReference>
<dbReference type="GO" id="GO:0051016">
    <property type="term" value="P:barbed-end actin filament capping"/>
    <property type="evidence" value="ECO:0007669"/>
    <property type="project" value="TreeGrafter"/>
</dbReference>
<feature type="domain" description="Gelsolin-like" evidence="5">
    <location>
        <begin position="273"/>
        <end position="332"/>
    </location>
</feature>
<dbReference type="InterPro" id="IPR007122">
    <property type="entry name" value="Villin/Gelsolin"/>
</dbReference>
<comment type="similarity">
    <text evidence="1">Belongs to the villin/gelsolin family.</text>
</comment>
<evidence type="ECO:0000313" key="7">
    <source>
        <dbReference type="WBParaSite" id="Gr19_v10_g12617.t1"/>
    </source>
</evidence>
<dbReference type="GO" id="GO:0005737">
    <property type="term" value="C:cytoplasm"/>
    <property type="evidence" value="ECO:0007669"/>
    <property type="project" value="TreeGrafter"/>
</dbReference>
<evidence type="ECO:0000313" key="6">
    <source>
        <dbReference type="Proteomes" id="UP000887572"/>
    </source>
</evidence>
<sequence length="448" mass="51584">MVVDPKLKGIGKERGIRIWRINKFALEDVPEQQYGNFYSGDSYIILNTKNVGEIGEYDVHFWLGKRTSQDEMGTAAIKTVELDDSLNGLPVQYREVQDYESSLFLSYFKDGIKYLEGGAESGFRHVVPPYQNWAPKLFHCKGKRNVRCTQVKCVKESLNLGDVFILDLGLNLYVWMPPMSGRLERIKGMNQAKSIRDKERVGRPKIHVLDQDWDSNEEFWRHFGGKQMVEWIKVPKAGGDDDEYWRANRENITLWRVSDASGKMEITKVSQGGLNAVDLDSKDAFIVDAVSGGLFVWVGKGCTMDERRKAMDWGQQYLTQQKRPPNTQIIRPKLYQCSDETGKLRVEEIANFYQEDLDGDDVMILDGLNTIYVWIGSGANNQERDGAKTTAKKYLETDAVPRHKKASIEVIWQGQEPPTFKKMFPNWDDKLFANKVRSYENMRKLLFK</sequence>
<name>A0A914GZS4_GLORO</name>
<feature type="domain" description="Gelsolin-like" evidence="5">
    <location>
        <begin position="148"/>
        <end position="212"/>
    </location>
</feature>
<evidence type="ECO:0000256" key="3">
    <source>
        <dbReference type="ARBA" id="ARBA00022737"/>
    </source>
</evidence>
<dbReference type="GO" id="GO:0015629">
    <property type="term" value="C:actin cytoskeleton"/>
    <property type="evidence" value="ECO:0007669"/>
    <property type="project" value="TreeGrafter"/>
</dbReference>
<keyword evidence="4" id="KW-0009">Actin-binding</keyword>
<keyword evidence="2" id="KW-0117">Actin capping</keyword>
<evidence type="ECO:0000256" key="1">
    <source>
        <dbReference type="ARBA" id="ARBA00008418"/>
    </source>
</evidence>